<name>A0A8H6K0W7_9PEZI</name>
<reference evidence="4" key="1">
    <citation type="journal article" date="2020" name="Phytopathology">
        <title>Genome Sequence Resources of Colletotrichum truncatum, C. plurivorum, C. musicola, and C. sojae: Four Species Pathogenic to Soybean (Glycine max).</title>
        <authorList>
            <person name="Rogerio F."/>
            <person name="Boufleur T.R."/>
            <person name="Ciampi-Guillardi M."/>
            <person name="Sukno S.A."/>
            <person name="Thon M.R."/>
            <person name="Massola Junior N.S."/>
            <person name="Baroncelli R."/>
        </authorList>
    </citation>
    <scope>NUCLEOTIDE SEQUENCE</scope>
    <source>
        <strain evidence="4">LFN00145</strain>
    </source>
</reference>
<dbReference type="EMBL" id="WIGO01000231">
    <property type="protein sequence ID" value="KAF6822658.1"/>
    <property type="molecule type" value="Genomic_DNA"/>
</dbReference>
<sequence length="345" mass="37053">MLTSAVKLALGALLVQPALAARKNLIIDTDIFSDCEQNHRFSPFGSDTGALLIAATSPDVNLLGVNVNYPSTYSVTATSAILAHYNLSSVPVGARRPLTNESFFDTFAYDLGEYASKISYHFPGGSLPFGGAEGAWDAVALYRKILAEAEEPVTIASIGFFANLAGLLDSGSDEYSTLTGPELIAAKVSELVVMGGGYPSGREFNFFGDDPLATARVINDWKGRVVYCGTEVGGTVLSGARLLAEGPATDPVRQAYIYYNFYRPRESWDPLTVLYAMSGLGDVFEFGNEYGYNYVHANGSNEWVFDKNVTNQFWLNLKVDNVTAAAALDDLYLAGALSAANATRT</sequence>
<dbReference type="Pfam" id="PF01156">
    <property type="entry name" value="IU_nuc_hydro"/>
    <property type="match status" value="1"/>
</dbReference>
<keyword evidence="2" id="KW-0732">Signal</keyword>
<feature type="chain" id="PRO_5034657495" evidence="2">
    <location>
        <begin position="21"/>
        <end position="345"/>
    </location>
</feature>
<dbReference type="GO" id="GO:0016799">
    <property type="term" value="F:hydrolase activity, hydrolyzing N-glycosyl compounds"/>
    <property type="evidence" value="ECO:0007669"/>
    <property type="project" value="InterPro"/>
</dbReference>
<comment type="similarity">
    <text evidence="1">Belongs to the IUNH family.</text>
</comment>
<evidence type="ECO:0000256" key="2">
    <source>
        <dbReference type="SAM" id="SignalP"/>
    </source>
</evidence>
<dbReference type="PANTHER" id="PTHR43264">
    <property type="match status" value="1"/>
</dbReference>
<feature type="signal peptide" evidence="2">
    <location>
        <begin position="1"/>
        <end position="20"/>
    </location>
</feature>
<evidence type="ECO:0000313" key="5">
    <source>
        <dbReference type="Proteomes" id="UP000654918"/>
    </source>
</evidence>
<feature type="domain" description="Inosine/uridine-preferring nucleoside hydrolase" evidence="3">
    <location>
        <begin position="26"/>
        <end position="278"/>
    </location>
</feature>
<evidence type="ECO:0000259" key="3">
    <source>
        <dbReference type="Pfam" id="PF01156"/>
    </source>
</evidence>
<dbReference type="Proteomes" id="UP000654918">
    <property type="component" value="Unassembled WGS sequence"/>
</dbReference>
<protein>
    <submittedName>
        <fullName evidence="4">Inosine uridine-preferring nucleoside hydrolase</fullName>
    </submittedName>
</protein>
<dbReference type="CDD" id="cd02652">
    <property type="entry name" value="nuc_hydro_2"/>
    <property type="match status" value="1"/>
</dbReference>
<evidence type="ECO:0000256" key="1">
    <source>
        <dbReference type="ARBA" id="ARBA00009176"/>
    </source>
</evidence>
<dbReference type="AlphaFoldDB" id="A0A8H6K0W7"/>
<dbReference type="PANTHER" id="PTHR43264:SF1">
    <property type="entry name" value="INOSINE_URIDINE-PREFERRING NUCLEOSIDE HYDROLASE DOMAIN-CONTAINING PROTEIN"/>
    <property type="match status" value="1"/>
</dbReference>
<evidence type="ECO:0000313" key="4">
    <source>
        <dbReference type="EMBL" id="KAF6822658.1"/>
    </source>
</evidence>
<dbReference type="SUPFAM" id="SSF53590">
    <property type="entry name" value="Nucleoside hydrolase"/>
    <property type="match status" value="1"/>
</dbReference>
<keyword evidence="4" id="KW-0378">Hydrolase</keyword>
<organism evidence="4 5">
    <name type="scientific">Colletotrichum plurivorum</name>
    <dbReference type="NCBI Taxonomy" id="2175906"/>
    <lineage>
        <taxon>Eukaryota</taxon>
        <taxon>Fungi</taxon>
        <taxon>Dikarya</taxon>
        <taxon>Ascomycota</taxon>
        <taxon>Pezizomycotina</taxon>
        <taxon>Sordariomycetes</taxon>
        <taxon>Hypocreomycetidae</taxon>
        <taxon>Glomerellales</taxon>
        <taxon>Glomerellaceae</taxon>
        <taxon>Colletotrichum</taxon>
        <taxon>Colletotrichum orchidearum species complex</taxon>
    </lineage>
</organism>
<dbReference type="InterPro" id="IPR001910">
    <property type="entry name" value="Inosine/uridine_hydrolase_dom"/>
</dbReference>
<dbReference type="Gene3D" id="3.90.245.10">
    <property type="entry name" value="Ribonucleoside hydrolase-like"/>
    <property type="match status" value="1"/>
</dbReference>
<dbReference type="InterPro" id="IPR036452">
    <property type="entry name" value="Ribo_hydro-like"/>
</dbReference>
<keyword evidence="5" id="KW-1185">Reference proteome</keyword>
<proteinExistence type="inferred from homology"/>
<accession>A0A8H6K0W7</accession>
<comment type="caution">
    <text evidence="4">The sequence shown here is derived from an EMBL/GenBank/DDBJ whole genome shotgun (WGS) entry which is preliminary data.</text>
</comment>
<gene>
    <name evidence="4" type="ORF">CPLU01_11902</name>
</gene>